<accession>A0A0P1A520</accession>
<reference evidence="2" key="1">
    <citation type="submission" date="2014-09" db="EMBL/GenBank/DDBJ databases">
        <authorList>
            <person name="Sharma Rahul"/>
            <person name="Thines Marco"/>
        </authorList>
    </citation>
    <scope>NUCLEOTIDE SEQUENCE [LARGE SCALE GENOMIC DNA]</scope>
</reference>
<organism evidence="1 2">
    <name type="scientific">Plasmopara halstedii</name>
    <name type="common">Downy mildew of sunflower</name>
    <dbReference type="NCBI Taxonomy" id="4781"/>
    <lineage>
        <taxon>Eukaryota</taxon>
        <taxon>Sar</taxon>
        <taxon>Stramenopiles</taxon>
        <taxon>Oomycota</taxon>
        <taxon>Peronosporomycetes</taxon>
        <taxon>Peronosporales</taxon>
        <taxon>Peronosporaceae</taxon>
        <taxon>Plasmopara</taxon>
    </lineage>
</organism>
<keyword evidence="2" id="KW-1185">Reference proteome</keyword>
<dbReference type="GeneID" id="36406552"/>
<evidence type="ECO:0000313" key="2">
    <source>
        <dbReference type="Proteomes" id="UP000054928"/>
    </source>
</evidence>
<proteinExistence type="predicted"/>
<protein>
    <submittedName>
        <fullName evidence="1">Uncharacterized protein</fullName>
    </submittedName>
</protein>
<sequence>MGCRGAKPIYKLFGMSVVKLLYHLYSISLDRDNAGFSSQVFIKAIQLITAKLISGFVKSLLPLLPPRAR</sequence>
<dbReference type="AlphaFoldDB" id="A0A0P1A520"/>
<evidence type="ECO:0000313" key="1">
    <source>
        <dbReference type="EMBL" id="CEG35626.1"/>
    </source>
</evidence>
<name>A0A0P1A520_PLAHL</name>
<dbReference type="RefSeq" id="XP_024571995.1">
    <property type="nucleotide sequence ID" value="XM_024726270.1"/>
</dbReference>
<dbReference type="Proteomes" id="UP000054928">
    <property type="component" value="Unassembled WGS sequence"/>
</dbReference>
<dbReference type="EMBL" id="CCYD01000053">
    <property type="protein sequence ID" value="CEG35626.1"/>
    <property type="molecule type" value="Genomic_DNA"/>
</dbReference>